<dbReference type="EMBL" id="CP109886">
    <property type="protein sequence ID" value="WCF27464.1"/>
    <property type="molecule type" value="Genomic_DNA"/>
</dbReference>
<name>A0AAJ5QYZ0_XYLFS</name>
<gene>
    <name evidence="1" type="ORF">OK117_07310</name>
</gene>
<reference evidence="1" key="2">
    <citation type="submission" date="2022-10" db="EMBL/GenBank/DDBJ databases">
        <authorList>
            <person name="Landa B."/>
            <person name="Arias-Giraldo L.F."/>
            <person name="Roman-Ecija M."/>
            <person name="Velasco-Amo M.P."/>
            <person name="De La Fuente L."/>
            <person name="Marco-Noales E."/>
            <person name="Moralejo E."/>
        </authorList>
    </citation>
    <scope>NUCLEOTIDE SEQUENCE</scope>
    <source>
        <strain evidence="1">CFBP8073</strain>
    </source>
</reference>
<evidence type="ECO:0000313" key="2">
    <source>
        <dbReference type="Proteomes" id="UP001211513"/>
    </source>
</evidence>
<dbReference type="AlphaFoldDB" id="A0AAJ5QYZ0"/>
<protein>
    <submittedName>
        <fullName evidence="1">Uncharacterized protein</fullName>
    </submittedName>
</protein>
<organism evidence="1 2">
    <name type="scientific">Xylella fastidiosa subsp. fastidiosa</name>
    <dbReference type="NCBI Taxonomy" id="644356"/>
    <lineage>
        <taxon>Bacteria</taxon>
        <taxon>Pseudomonadati</taxon>
        <taxon>Pseudomonadota</taxon>
        <taxon>Gammaproteobacteria</taxon>
        <taxon>Lysobacterales</taxon>
        <taxon>Lysobacteraceae</taxon>
        <taxon>Xylella</taxon>
    </lineage>
</organism>
<sequence length="254" mass="27898">MNTIQDLCDAALQTKPAPSIDNLTCVTDRSSNAAYLAQATVIPFPWLRRLWERMTAFYGHAWVNVHGQSAQDEEGTLTVAGETWQKVLVGLEASQFADGLAACIAEGGEFPPSAPRFRSMCLGVPSLAAVRSHFTAGTTQRNTPFVAKCWEFIDSWSYCQSSRAEADRMLREAYEQARDFVMRGGVLPEVPVALIEAQQPAAPQPASPDVAHAALEEISSMFHHPELAAREEKLMAEFHISRNQAHELIESGVV</sequence>
<accession>A0AAJ5QYZ0</accession>
<proteinExistence type="predicted"/>
<reference evidence="1" key="1">
    <citation type="journal article" date="2022" name="Phytopathology">
        <title>Complete circularized genome resources of seven strains of Xylella fastidiosa subsp. fastidiosa using hybrid assembly reveals unknown plasmids.</title>
        <authorList>
            <person name="Velasco-Amo M.D.P."/>
            <person name="Arias-Giraldo L.F.F."/>
            <person name="Ecija M.R."/>
            <person name="De La Fuente L."/>
            <person name="Marco-Noales E."/>
            <person name="Moralejo E."/>
            <person name="Navas-Cort J.A."/>
            <person name="Landa B.B."/>
        </authorList>
    </citation>
    <scope>NUCLEOTIDE SEQUENCE</scope>
    <source>
        <strain evidence="1">CFBP8073</strain>
    </source>
</reference>
<dbReference type="Proteomes" id="UP001211513">
    <property type="component" value="Chromosome"/>
</dbReference>
<evidence type="ECO:0000313" key="1">
    <source>
        <dbReference type="EMBL" id="WCF27464.1"/>
    </source>
</evidence>
<dbReference type="RefSeq" id="WP_272141623.1">
    <property type="nucleotide sequence ID" value="NZ_CP109886.1"/>
</dbReference>